<gene>
    <name evidence="1" type="ORF">NAS2_1397</name>
</gene>
<dbReference type="KEGG" id="ccai:NAS2_1397"/>
<protein>
    <submittedName>
        <fullName evidence="1">Uncharacterized protein</fullName>
    </submittedName>
</protein>
<name>A0A4P2VE03_9ARCH</name>
<keyword evidence="2" id="KW-1185">Reference proteome</keyword>
<organism evidence="1 2">
    <name type="scientific">Conexivisphaera calida</name>
    <dbReference type="NCBI Taxonomy" id="1874277"/>
    <lineage>
        <taxon>Archaea</taxon>
        <taxon>Nitrososphaerota</taxon>
        <taxon>Conexivisphaeria</taxon>
        <taxon>Conexivisphaerales</taxon>
        <taxon>Conexivisphaeraceae</taxon>
        <taxon>Conexivisphaera</taxon>
    </lineage>
</organism>
<evidence type="ECO:0000313" key="2">
    <source>
        <dbReference type="Proteomes" id="UP000509448"/>
    </source>
</evidence>
<dbReference type="EMBL" id="AP018732">
    <property type="protein sequence ID" value="BBE42784.1"/>
    <property type="molecule type" value="Genomic_DNA"/>
</dbReference>
<reference evidence="1 2" key="1">
    <citation type="journal article" date="2019" name="ISME J.">
        <title>Isolation and characterization of a thermophilic sulfur- and iron-reducing thaumarchaeote from a terrestrial acidic hot spring.</title>
        <authorList>
            <person name="Kato S."/>
            <person name="Itoh T."/>
            <person name="Yuki M."/>
            <person name="Nagamori M."/>
            <person name="Ohnishi M."/>
            <person name="Uematsu K."/>
            <person name="Suzuki K."/>
            <person name="Takashina T."/>
            <person name="Ohkuma M."/>
        </authorList>
    </citation>
    <scope>NUCLEOTIDE SEQUENCE [LARGE SCALE GENOMIC DNA]</scope>
    <source>
        <strain evidence="1 2">NAS-02</strain>
    </source>
</reference>
<dbReference type="AlphaFoldDB" id="A0A4P2VE03"/>
<accession>A0A4P2VE03</accession>
<proteinExistence type="predicted"/>
<sequence length="171" mass="18573">MALSALMAHLGALVDGRTARNAKYSSEALMRCLIHLSARGAYAESGLGALADEGRRVPSPDTLFYRLERVGPLEALEAMNDANAELLGHAPRGRGIPPMVAIDYTEEPYYAALNMLRKNGLVGDVSVNELLFELSRVFMVKYSDGSTGLSEVPKKVERLVQKLGIDILPKT</sequence>
<dbReference type="Proteomes" id="UP000509448">
    <property type="component" value="Chromosome"/>
</dbReference>
<evidence type="ECO:0000313" key="1">
    <source>
        <dbReference type="EMBL" id="BBE42784.1"/>
    </source>
</evidence>